<dbReference type="Pfam" id="PF18317">
    <property type="entry name" value="SDH_C"/>
    <property type="match status" value="1"/>
</dbReference>
<dbReference type="SUPFAM" id="SSF51569">
    <property type="entry name" value="Aldolase"/>
    <property type="match status" value="1"/>
</dbReference>
<dbReference type="GO" id="GO:0009423">
    <property type="term" value="P:chorismate biosynthetic process"/>
    <property type="evidence" value="ECO:0007669"/>
    <property type="project" value="TreeGrafter"/>
</dbReference>
<dbReference type="GO" id="GO:0019632">
    <property type="term" value="P:shikimate metabolic process"/>
    <property type="evidence" value="ECO:0007669"/>
    <property type="project" value="TreeGrafter"/>
</dbReference>
<dbReference type="InterPro" id="IPR036291">
    <property type="entry name" value="NAD(P)-bd_dom_sf"/>
</dbReference>
<dbReference type="InterPro" id="IPR013708">
    <property type="entry name" value="Shikimate_DH-bd_N"/>
</dbReference>
<dbReference type="InterPro" id="IPR022893">
    <property type="entry name" value="Shikimate_DH_fam"/>
</dbReference>
<dbReference type="InterPro" id="IPR013785">
    <property type="entry name" value="Aldolase_TIM"/>
</dbReference>
<protein>
    <submittedName>
        <fullName evidence="3">Uncharacterized protein</fullName>
    </submittedName>
</protein>
<sequence length="355" mass="39841">MVGMALMGHAPTDGWNDEECVAVYKRARRLGCDLVKITMPASRMEDNLAVHVFRHKIETTETRSRLIAYNTGKQGRPSMCFNKILTPVKYPSAKANTESAKAADGMVTAKEVFTSLFASFVYEPMHFFIYGANVSYSLSPAMHNAAYGACGMPHTYGTHSSSSLDDFKRLAREPHFGGVRNVFLCNRTLENAWTLAHHYNELIGANAISELDHANAAYTQVRVLESFESAWPKDFRQPSMIVSSIPTQTADGTPTNFTIPENWLKSPTGGVMVELAYRPLMTPIVKQMRAQAHKGWMFMDGFDVLPEQAFAQFELFTGRRAPRKLMRDEVIKQYMEEQNEPALSARNLDPNPPSR</sequence>
<dbReference type="PANTHER" id="PTHR21089">
    <property type="entry name" value="SHIKIMATE DEHYDROGENASE"/>
    <property type="match status" value="1"/>
</dbReference>
<dbReference type="Gene3D" id="3.20.20.70">
    <property type="entry name" value="Aldolase class I"/>
    <property type="match status" value="1"/>
</dbReference>
<dbReference type="Gene3D" id="3.40.50.720">
    <property type="entry name" value="NAD(P)-binding Rossmann-like Domain"/>
    <property type="match status" value="1"/>
</dbReference>
<feature type="domain" description="SDH C-terminal" evidence="2">
    <location>
        <begin position="301"/>
        <end position="330"/>
    </location>
</feature>
<name>A0AAV9JQG3_9PEZI</name>
<reference evidence="3 4" key="1">
    <citation type="submission" date="2021-11" db="EMBL/GenBank/DDBJ databases">
        <title>Black yeast isolated from Biological Soil Crust.</title>
        <authorList>
            <person name="Kurbessoian T."/>
        </authorList>
    </citation>
    <scope>NUCLEOTIDE SEQUENCE [LARGE SCALE GENOMIC DNA]</scope>
    <source>
        <strain evidence="3 4">CCFEE 5522</strain>
    </source>
</reference>
<gene>
    <name evidence="3" type="ORF">LTR36_000693</name>
</gene>
<organism evidence="3 4">
    <name type="scientific">Oleoguttula mirabilis</name>
    <dbReference type="NCBI Taxonomy" id="1507867"/>
    <lineage>
        <taxon>Eukaryota</taxon>
        <taxon>Fungi</taxon>
        <taxon>Dikarya</taxon>
        <taxon>Ascomycota</taxon>
        <taxon>Pezizomycotina</taxon>
        <taxon>Dothideomycetes</taxon>
        <taxon>Dothideomycetidae</taxon>
        <taxon>Mycosphaerellales</taxon>
        <taxon>Teratosphaeriaceae</taxon>
        <taxon>Oleoguttula</taxon>
    </lineage>
</organism>
<dbReference type="Pfam" id="PF08501">
    <property type="entry name" value="Shikimate_dh_N"/>
    <property type="match status" value="1"/>
</dbReference>
<dbReference type="SUPFAM" id="SSF51735">
    <property type="entry name" value="NAD(P)-binding Rossmann-fold domains"/>
    <property type="match status" value="1"/>
</dbReference>
<dbReference type="Proteomes" id="UP001324427">
    <property type="component" value="Unassembled WGS sequence"/>
</dbReference>
<dbReference type="Pfam" id="PF01487">
    <property type="entry name" value="DHquinase_I"/>
    <property type="match status" value="1"/>
</dbReference>
<dbReference type="AlphaFoldDB" id="A0AAV9JQG3"/>
<dbReference type="InterPro" id="IPR041121">
    <property type="entry name" value="SDH_C"/>
</dbReference>
<dbReference type="SUPFAM" id="SSF53223">
    <property type="entry name" value="Aminoacid dehydrogenase-like, N-terminal domain"/>
    <property type="match status" value="1"/>
</dbReference>
<evidence type="ECO:0000259" key="1">
    <source>
        <dbReference type="Pfam" id="PF08501"/>
    </source>
</evidence>
<dbReference type="InterPro" id="IPR046346">
    <property type="entry name" value="Aminoacid_DH-like_N_sf"/>
</dbReference>
<dbReference type="GO" id="GO:0004764">
    <property type="term" value="F:shikimate 3-dehydrogenase (NADP+) activity"/>
    <property type="evidence" value="ECO:0007669"/>
    <property type="project" value="InterPro"/>
</dbReference>
<accession>A0AAV9JQG3</accession>
<dbReference type="Gene3D" id="3.40.50.10860">
    <property type="entry name" value="Leucine Dehydrogenase, chain A, domain 1"/>
    <property type="match status" value="2"/>
</dbReference>
<dbReference type="PANTHER" id="PTHR21089:SF1">
    <property type="entry name" value="BIFUNCTIONAL 3-DEHYDROQUINATE DEHYDRATASE_SHIKIMATE DEHYDROGENASE, CHLOROPLASTIC"/>
    <property type="match status" value="1"/>
</dbReference>
<dbReference type="GO" id="GO:0003855">
    <property type="term" value="F:3-dehydroquinate dehydratase activity"/>
    <property type="evidence" value="ECO:0007669"/>
    <property type="project" value="InterPro"/>
</dbReference>
<feature type="domain" description="Shikimate dehydrogenase substrate binding N-terminal" evidence="1">
    <location>
        <begin position="129"/>
        <end position="179"/>
    </location>
</feature>
<evidence type="ECO:0000313" key="4">
    <source>
        <dbReference type="Proteomes" id="UP001324427"/>
    </source>
</evidence>
<evidence type="ECO:0000259" key="2">
    <source>
        <dbReference type="Pfam" id="PF18317"/>
    </source>
</evidence>
<comment type="caution">
    <text evidence="3">The sequence shown here is derived from an EMBL/GenBank/DDBJ whole genome shotgun (WGS) entry which is preliminary data.</text>
</comment>
<dbReference type="EMBL" id="JAVFHQ010000010">
    <property type="protein sequence ID" value="KAK4547735.1"/>
    <property type="molecule type" value="Genomic_DNA"/>
</dbReference>
<evidence type="ECO:0000313" key="3">
    <source>
        <dbReference type="EMBL" id="KAK4547735.1"/>
    </source>
</evidence>
<keyword evidence="4" id="KW-1185">Reference proteome</keyword>
<proteinExistence type="predicted"/>
<dbReference type="InterPro" id="IPR001381">
    <property type="entry name" value="DHquinase_I"/>
</dbReference>